<dbReference type="GO" id="GO:0033765">
    <property type="term" value="F:steroid dehydrogenase activity, acting on the CH-CH group of donors"/>
    <property type="evidence" value="ECO:0007669"/>
    <property type="project" value="UniProtKB-ARBA"/>
</dbReference>
<dbReference type="PRINTS" id="PR00411">
    <property type="entry name" value="PNDRDTASEI"/>
</dbReference>
<keyword evidence="7 13" id="KW-0662">Pyridine nucleotide biosynthesis</keyword>
<evidence type="ECO:0000256" key="11">
    <source>
        <dbReference type="ARBA" id="ARBA00048305"/>
    </source>
</evidence>
<reference evidence="17 18" key="1">
    <citation type="submission" date="2015-10" db="EMBL/GenBank/DDBJ databases">
        <title>Metagenome-Assembled Genomes uncover a global brackish microbiome.</title>
        <authorList>
            <person name="Hugerth L.W."/>
            <person name="Larsson J."/>
            <person name="Alneberg J."/>
            <person name="Lindh M.V."/>
            <person name="Legrand C."/>
            <person name="Pinhassi J."/>
            <person name="Andersson A.F."/>
        </authorList>
    </citation>
    <scope>NUCLEOTIDE SEQUENCE [LARGE SCALE GENOMIC DNA]</scope>
    <source>
        <strain evidence="17">BACL6 MAG-120924-bin43</strain>
    </source>
</reference>
<organism evidence="17 18">
    <name type="scientific">Acidimicrobiia bacterium BACL6 MAG-120924-bin43</name>
    <dbReference type="NCBI Taxonomy" id="1655583"/>
    <lineage>
        <taxon>Bacteria</taxon>
        <taxon>Bacillati</taxon>
        <taxon>Actinomycetota</taxon>
        <taxon>Acidimicrobiia</taxon>
        <taxon>acIV cluster</taxon>
    </lineage>
</organism>
<gene>
    <name evidence="17" type="ORF">ABR75_02710</name>
</gene>
<keyword evidence="8 13" id="KW-0274">FAD</keyword>
<dbReference type="SUPFAM" id="SSF51905">
    <property type="entry name" value="FAD/NAD(P)-binding domain"/>
    <property type="match status" value="1"/>
</dbReference>
<comment type="function">
    <text evidence="10">Catalyzes the oxidation of L-aspartate to iminoaspartate, the first step in the de novo biosynthesis of NAD(+).</text>
</comment>
<evidence type="ECO:0000256" key="8">
    <source>
        <dbReference type="ARBA" id="ARBA00022827"/>
    </source>
</evidence>
<dbReference type="NCBIfam" id="TIGR00551">
    <property type="entry name" value="nadB"/>
    <property type="match status" value="1"/>
</dbReference>
<evidence type="ECO:0000256" key="7">
    <source>
        <dbReference type="ARBA" id="ARBA00022642"/>
    </source>
</evidence>
<protein>
    <recommendedName>
        <fullName evidence="5 12">L-aspartate oxidase</fullName>
        <ecNumber evidence="4 12">1.4.3.16</ecNumber>
    </recommendedName>
</protein>
<evidence type="ECO:0000256" key="14">
    <source>
        <dbReference type="SAM" id="MobiDB-lite"/>
    </source>
</evidence>
<dbReference type="InterPro" id="IPR036188">
    <property type="entry name" value="FAD/NAD-bd_sf"/>
</dbReference>
<dbReference type="NCBIfam" id="NF005867">
    <property type="entry name" value="PRK07804.1"/>
    <property type="match status" value="1"/>
</dbReference>
<keyword evidence="6 13" id="KW-0285">Flavoprotein</keyword>
<dbReference type="Gene3D" id="1.20.58.100">
    <property type="entry name" value="Fumarate reductase/succinate dehydrogenase flavoprotein-like, C-terminal domain"/>
    <property type="match status" value="1"/>
</dbReference>
<comment type="caution">
    <text evidence="17">The sequence shown here is derived from an EMBL/GenBank/DDBJ whole genome shotgun (WGS) entry which is preliminary data.</text>
</comment>
<comment type="subcellular location">
    <subcellularLocation>
        <location evidence="13">Cytoplasm</location>
    </subcellularLocation>
</comment>
<dbReference type="Proteomes" id="UP000051017">
    <property type="component" value="Unassembled WGS sequence"/>
</dbReference>
<dbReference type="PANTHER" id="PTHR42716:SF2">
    <property type="entry name" value="L-ASPARTATE OXIDASE, CHLOROPLASTIC"/>
    <property type="match status" value="1"/>
</dbReference>
<dbReference type="InterPro" id="IPR005288">
    <property type="entry name" value="NadB"/>
</dbReference>
<dbReference type="InterPro" id="IPR037099">
    <property type="entry name" value="Fum_R/Succ_DH_flav-like_C_sf"/>
</dbReference>
<comment type="pathway">
    <text evidence="2 13">Cofactor biosynthesis; NAD(+) biosynthesis; iminoaspartate from L-aspartate (oxidase route): step 1/1.</text>
</comment>
<dbReference type="SUPFAM" id="SSF56425">
    <property type="entry name" value="Succinate dehydrogenase/fumarate reductase flavoprotein, catalytic domain"/>
    <property type="match status" value="1"/>
</dbReference>
<evidence type="ECO:0000256" key="9">
    <source>
        <dbReference type="ARBA" id="ARBA00023002"/>
    </source>
</evidence>
<evidence type="ECO:0000259" key="15">
    <source>
        <dbReference type="Pfam" id="PF00890"/>
    </source>
</evidence>
<dbReference type="Gene3D" id="3.90.700.10">
    <property type="entry name" value="Succinate dehydrogenase/fumarate reductase flavoprotein, catalytic domain"/>
    <property type="match status" value="1"/>
</dbReference>
<dbReference type="GO" id="GO:0034628">
    <property type="term" value="P:'de novo' NAD+ biosynthetic process from L-aspartate"/>
    <property type="evidence" value="ECO:0007669"/>
    <property type="project" value="TreeGrafter"/>
</dbReference>
<evidence type="ECO:0000256" key="12">
    <source>
        <dbReference type="NCBIfam" id="TIGR00551"/>
    </source>
</evidence>
<evidence type="ECO:0000256" key="3">
    <source>
        <dbReference type="ARBA" id="ARBA00008562"/>
    </source>
</evidence>
<evidence type="ECO:0000256" key="10">
    <source>
        <dbReference type="ARBA" id="ARBA00029426"/>
    </source>
</evidence>
<evidence type="ECO:0000256" key="13">
    <source>
        <dbReference type="RuleBase" id="RU362049"/>
    </source>
</evidence>
<evidence type="ECO:0000256" key="6">
    <source>
        <dbReference type="ARBA" id="ARBA00022630"/>
    </source>
</evidence>
<dbReference type="GO" id="GO:0005737">
    <property type="term" value="C:cytoplasm"/>
    <property type="evidence" value="ECO:0007669"/>
    <property type="project" value="UniProtKB-SubCell"/>
</dbReference>
<feature type="domain" description="FAD-dependent oxidoreductase 2 FAD-binding" evidence="15">
    <location>
        <begin position="24"/>
        <end position="410"/>
    </location>
</feature>
<evidence type="ECO:0000313" key="17">
    <source>
        <dbReference type="EMBL" id="KRO47534.1"/>
    </source>
</evidence>
<dbReference type="Pfam" id="PF00890">
    <property type="entry name" value="FAD_binding_2"/>
    <property type="match status" value="1"/>
</dbReference>
<dbReference type="AlphaFoldDB" id="A0A0R2QB39"/>
<evidence type="ECO:0000256" key="1">
    <source>
        <dbReference type="ARBA" id="ARBA00001974"/>
    </source>
</evidence>
<comment type="cofactor">
    <cofactor evidence="1 13">
        <name>FAD</name>
        <dbReference type="ChEBI" id="CHEBI:57692"/>
    </cofactor>
</comment>
<dbReference type="GO" id="GO:0008734">
    <property type="term" value="F:L-aspartate oxidase activity"/>
    <property type="evidence" value="ECO:0007669"/>
    <property type="project" value="UniProtKB-UniRule"/>
</dbReference>
<evidence type="ECO:0000256" key="4">
    <source>
        <dbReference type="ARBA" id="ARBA00012173"/>
    </source>
</evidence>
<dbReference type="FunFam" id="3.90.700.10:FF:000002">
    <property type="entry name" value="L-aspartate oxidase"/>
    <property type="match status" value="1"/>
</dbReference>
<keyword evidence="9 13" id="KW-0560">Oxidoreductase</keyword>
<dbReference type="EMBL" id="LIBJ01000151">
    <property type="protein sequence ID" value="KRO47534.1"/>
    <property type="molecule type" value="Genomic_DNA"/>
</dbReference>
<dbReference type="InterPro" id="IPR015939">
    <property type="entry name" value="Fum_Rdtase/Succ_DH_flav-like_C"/>
</dbReference>
<dbReference type="InterPro" id="IPR027477">
    <property type="entry name" value="Succ_DH/fumarate_Rdtase_cat_sf"/>
</dbReference>
<dbReference type="UniPathway" id="UPA00253">
    <property type="reaction ID" value="UER00326"/>
</dbReference>
<dbReference type="Pfam" id="PF02910">
    <property type="entry name" value="Succ_DH_flav_C"/>
    <property type="match status" value="1"/>
</dbReference>
<evidence type="ECO:0000256" key="5">
    <source>
        <dbReference type="ARBA" id="ARBA00021901"/>
    </source>
</evidence>
<evidence type="ECO:0000256" key="2">
    <source>
        <dbReference type="ARBA" id="ARBA00004950"/>
    </source>
</evidence>
<dbReference type="EC" id="1.4.3.16" evidence="4 12"/>
<dbReference type="InterPro" id="IPR003953">
    <property type="entry name" value="FAD-dep_OxRdtase_2_FAD-bd"/>
</dbReference>
<dbReference type="Gene3D" id="3.50.50.60">
    <property type="entry name" value="FAD/NAD(P)-binding domain"/>
    <property type="match status" value="1"/>
</dbReference>
<comment type="similarity">
    <text evidence="3 13">Belongs to the FAD-dependent oxidoreductase 2 family. NadB subfamily.</text>
</comment>
<dbReference type="SUPFAM" id="SSF46977">
    <property type="entry name" value="Succinate dehydrogenase/fumarate reductase flavoprotein C-terminal domain"/>
    <property type="match status" value="1"/>
</dbReference>
<sequence>MTTREVALPAALSAPDVSWTRDTDVVVLGSGAAGLAAALAARPVRDVLIVTKDTLDAGSTAWAQGGLAAVFDPADTFAEHVRDTLDAGGGLCDENAVKSLVRDAPTAIDYLEKMGAAFDPSADGSRALTREGGHSRSRIVHAGGDQSGAEIQRTLDENAVNAGVEVLENAFALDLVFGPDLASGKRQVAGIRIAMLNGDGTVESVGVVTARAIVIATGGYGQVFASTSNPPAVTGDGHALALRAGLTLRDLEFVQFHPTVLWQEVGSTIQQVLISEAVRGEGAVLFDAAGERIMKGVHPQEDLAPRDVVAAEISARMAQNINGVDDHVYLDATHIGERFATRFPFITKACNAAGIDPQHDRIPVAPAAHYTCGGIDSNMDGTTEVEGLYAVGEVAYTGVHGANRLASNSLTESLVVGTRVGRNLAWKMPTRVEPIIDVIDPQANNTVGLLDDSLRAHVRVTMSKHVGVLRRPDGLQATMDALDVAAEKIDAKTPASRRNFEATNILTVATAVAASALARTESRGCHRRTDTVEAREIWLRHLQVSLRNNQLTISNLPTESA</sequence>
<name>A0A0R2QB39_9ACTN</name>
<dbReference type="PANTHER" id="PTHR42716">
    <property type="entry name" value="L-ASPARTATE OXIDASE"/>
    <property type="match status" value="1"/>
</dbReference>
<feature type="region of interest" description="Disordered" evidence="14">
    <location>
        <begin position="122"/>
        <end position="145"/>
    </location>
</feature>
<evidence type="ECO:0000259" key="16">
    <source>
        <dbReference type="Pfam" id="PF02910"/>
    </source>
</evidence>
<accession>A0A0R2QB39</accession>
<feature type="domain" description="Fumarate reductase/succinate dehydrogenase flavoprotein-like C-terminal" evidence="16">
    <location>
        <begin position="457"/>
        <end position="549"/>
    </location>
</feature>
<dbReference type="PRINTS" id="PR00368">
    <property type="entry name" value="FADPNR"/>
</dbReference>
<evidence type="ECO:0000313" key="18">
    <source>
        <dbReference type="Proteomes" id="UP000051017"/>
    </source>
</evidence>
<proteinExistence type="inferred from homology"/>
<comment type="catalytic activity">
    <reaction evidence="11">
        <text>L-aspartate + O2 = iminosuccinate + H2O2</text>
        <dbReference type="Rhea" id="RHEA:25876"/>
        <dbReference type="ChEBI" id="CHEBI:15379"/>
        <dbReference type="ChEBI" id="CHEBI:16240"/>
        <dbReference type="ChEBI" id="CHEBI:29991"/>
        <dbReference type="ChEBI" id="CHEBI:77875"/>
        <dbReference type="EC" id="1.4.3.16"/>
    </reaction>
    <physiologicalReaction direction="left-to-right" evidence="11">
        <dbReference type="Rhea" id="RHEA:25877"/>
    </physiologicalReaction>
</comment>